<dbReference type="WBParaSite" id="BPAG_0001286901-mRNA-1">
    <property type="protein sequence ID" value="BPAG_0001286901-mRNA-1"/>
    <property type="gene ID" value="BPAG_0001286901"/>
</dbReference>
<dbReference type="Proteomes" id="UP000278627">
    <property type="component" value="Unassembled WGS sequence"/>
</dbReference>
<gene>
    <name evidence="1" type="ORF">BPAG_LOCUS12797</name>
</gene>
<dbReference type="EMBL" id="UZAD01013322">
    <property type="protein sequence ID" value="VDN93983.1"/>
    <property type="molecule type" value="Genomic_DNA"/>
</dbReference>
<keyword evidence="2" id="KW-1185">Reference proteome</keyword>
<accession>A0A0N4TVG7</accession>
<evidence type="ECO:0000313" key="2">
    <source>
        <dbReference type="Proteomes" id="UP000278627"/>
    </source>
</evidence>
<reference evidence="3" key="1">
    <citation type="submission" date="2017-02" db="UniProtKB">
        <authorList>
            <consortium name="WormBaseParasite"/>
        </authorList>
    </citation>
    <scope>IDENTIFICATION</scope>
</reference>
<proteinExistence type="predicted"/>
<evidence type="ECO:0000313" key="3">
    <source>
        <dbReference type="WBParaSite" id="BPAG_0001286901-mRNA-1"/>
    </source>
</evidence>
<dbReference type="AlphaFoldDB" id="A0A0N4TVG7"/>
<evidence type="ECO:0000313" key="1">
    <source>
        <dbReference type="EMBL" id="VDN93983.1"/>
    </source>
</evidence>
<protein>
    <submittedName>
        <fullName evidence="3">UDENN domain-containing protein</fullName>
    </submittedName>
</protein>
<sequence length="159" mass="18568">MFFKKWETKGEKNRGISLEFSFIKSSGEKDNSAWNRTSGMSFEIICHLGKLRTALQQSYQAGPVCLFFENQNTLIKLISEFMDCNDYFYSLEITIISPFVPHLRLNLIVKEMYPQSVLTSFKLWFDLLLTLINPLPALFICILHQLFTTTWCSHFSSTW</sequence>
<name>A0A0N4TVG7_BRUPA</name>
<organism evidence="3">
    <name type="scientific">Brugia pahangi</name>
    <name type="common">Filarial nematode worm</name>
    <dbReference type="NCBI Taxonomy" id="6280"/>
    <lineage>
        <taxon>Eukaryota</taxon>
        <taxon>Metazoa</taxon>
        <taxon>Ecdysozoa</taxon>
        <taxon>Nematoda</taxon>
        <taxon>Chromadorea</taxon>
        <taxon>Rhabditida</taxon>
        <taxon>Spirurina</taxon>
        <taxon>Spiruromorpha</taxon>
        <taxon>Filarioidea</taxon>
        <taxon>Onchocercidae</taxon>
        <taxon>Brugia</taxon>
    </lineage>
</organism>
<reference evidence="1 2" key="2">
    <citation type="submission" date="2018-11" db="EMBL/GenBank/DDBJ databases">
        <authorList>
            <consortium name="Pathogen Informatics"/>
        </authorList>
    </citation>
    <scope>NUCLEOTIDE SEQUENCE [LARGE SCALE GENOMIC DNA]</scope>
</reference>